<feature type="transmembrane region" description="Helical" evidence="6">
    <location>
        <begin position="128"/>
        <end position="161"/>
    </location>
</feature>
<dbReference type="PANTHER" id="PTHR30213">
    <property type="entry name" value="INNER MEMBRANE PROTEIN YHJD"/>
    <property type="match status" value="1"/>
</dbReference>
<feature type="transmembrane region" description="Helical" evidence="6">
    <location>
        <begin position="173"/>
        <end position="194"/>
    </location>
</feature>
<evidence type="ECO:0000256" key="5">
    <source>
        <dbReference type="ARBA" id="ARBA00023136"/>
    </source>
</evidence>
<dbReference type="NCBIfam" id="TIGR00765">
    <property type="entry name" value="yihY_not_rbn"/>
    <property type="match status" value="1"/>
</dbReference>
<evidence type="ECO:0000313" key="7">
    <source>
        <dbReference type="EMBL" id="TGB03924.1"/>
    </source>
</evidence>
<protein>
    <submittedName>
        <fullName evidence="7">YihY/virulence factor BrkB family protein</fullName>
    </submittedName>
</protein>
<dbReference type="PIRSF" id="PIRSF035875">
    <property type="entry name" value="RNase_BN"/>
    <property type="match status" value="1"/>
</dbReference>
<organism evidence="7 8">
    <name type="scientific">Halobacillus salinus</name>
    <dbReference type="NCBI Taxonomy" id="192814"/>
    <lineage>
        <taxon>Bacteria</taxon>
        <taxon>Bacillati</taxon>
        <taxon>Bacillota</taxon>
        <taxon>Bacilli</taxon>
        <taxon>Bacillales</taxon>
        <taxon>Bacillaceae</taxon>
        <taxon>Halobacillus</taxon>
    </lineage>
</organism>
<sequence>MKDLISIGKELINRFGKDDVSGMAAQLAYFFLLSLFPFMIFLVTLLGFISIDEERVLAFISTYAPPETFDMITENVSSLLKNENGGILSIGIIGTLWAASNGVNAIMRAFNRAYDVEEDRHFIVARLIAIVLTIAMVVVIGIALLLPVLGHSIGLYIFSYIGLSDSFIAMWEALRWVISTVIFFIVLSFLFAMAPNKKIRYKNTSIGALFSTVGWQGTSLLFSFYVSNLGNYSGTYGSLGSVIVLMIWFYLTGIIIILGGEINAIMFRREHDIQSTKA</sequence>
<dbReference type="GO" id="GO:0005886">
    <property type="term" value="C:plasma membrane"/>
    <property type="evidence" value="ECO:0007669"/>
    <property type="project" value="UniProtKB-SubCell"/>
</dbReference>
<dbReference type="EMBL" id="SRJC01000001">
    <property type="protein sequence ID" value="TGB03924.1"/>
    <property type="molecule type" value="Genomic_DNA"/>
</dbReference>
<feature type="transmembrane region" description="Helical" evidence="6">
    <location>
        <begin position="238"/>
        <end position="259"/>
    </location>
</feature>
<comment type="subcellular location">
    <subcellularLocation>
        <location evidence="1">Cell membrane</location>
        <topology evidence="1">Multi-pass membrane protein</topology>
    </subcellularLocation>
</comment>
<keyword evidence="3 6" id="KW-0812">Transmembrane</keyword>
<feature type="transmembrane region" description="Helical" evidence="6">
    <location>
        <begin position="27"/>
        <end position="51"/>
    </location>
</feature>
<dbReference type="Proteomes" id="UP000297982">
    <property type="component" value="Unassembled WGS sequence"/>
</dbReference>
<comment type="caution">
    <text evidence="7">The sequence shown here is derived from an EMBL/GenBank/DDBJ whole genome shotgun (WGS) entry which is preliminary data.</text>
</comment>
<name>A0A4Z0H226_9BACI</name>
<evidence type="ECO:0000256" key="4">
    <source>
        <dbReference type="ARBA" id="ARBA00022989"/>
    </source>
</evidence>
<dbReference type="RefSeq" id="WP_135326600.1">
    <property type="nucleotide sequence ID" value="NZ_SRJC01000001.1"/>
</dbReference>
<keyword evidence="2" id="KW-1003">Cell membrane</keyword>
<dbReference type="AlphaFoldDB" id="A0A4Z0H226"/>
<keyword evidence="5 6" id="KW-0472">Membrane</keyword>
<feature type="transmembrane region" description="Helical" evidence="6">
    <location>
        <begin position="87"/>
        <end position="107"/>
    </location>
</feature>
<evidence type="ECO:0000256" key="3">
    <source>
        <dbReference type="ARBA" id="ARBA00022692"/>
    </source>
</evidence>
<reference evidence="7 8" key="1">
    <citation type="journal article" date="2003" name="Int. J. Syst. Evol. Microbiol.">
        <title>Halobacillus salinus sp. nov., isolated from a salt lake on the coast of the East Sea in Korea.</title>
        <authorList>
            <person name="Yoon J.H."/>
            <person name="Kang K.H."/>
            <person name="Park Y.H."/>
        </authorList>
    </citation>
    <scope>NUCLEOTIDE SEQUENCE [LARGE SCALE GENOMIC DNA]</scope>
    <source>
        <strain evidence="7 8">HSL-3</strain>
    </source>
</reference>
<dbReference type="InterPro" id="IPR017039">
    <property type="entry name" value="Virul_fac_BrkB"/>
</dbReference>
<dbReference type="STRING" id="192814.GCA_900166575_00842"/>
<keyword evidence="4 6" id="KW-1133">Transmembrane helix</keyword>
<evidence type="ECO:0000256" key="1">
    <source>
        <dbReference type="ARBA" id="ARBA00004651"/>
    </source>
</evidence>
<accession>A0A4Z0H226</accession>
<evidence type="ECO:0000256" key="6">
    <source>
        <dbReference type="SAM" id="Phobius"/>
    </source>
</evidence>
<evidence type="ECO:0000256" key="2">
    <source>
        <dbReference type="ARBA" id="ARBA00022475"/>
    </source>
</evidence>
<evidence type="ECO:0000313" key="8">
    <source>
        <dbReference type="Proteomes" id="UP000297982"/>
    </source>
</evidence>
<feature type="transmembrane region" description="Helical" evidence="6">
    <location>
        <begin position="206"/>
        <end position="226"/>
    </location>
</feature>
<gene>
    <name evidence="7" type="ORF">E4663_02650</name>
</gene>
<dbReference type="PANTHER" id="PTHR30213:SF0">
    <property type="entry name" value="UPF0761 MEMBRANE PROTEIN YIHY"/>
    <property type="match status" value="1"/>
</dbReference>
<keyword evidence="8" id="KW-1185">Reference proteome</keyword>
<proteinExistence type="predicted"/>
<dbReference type="Pfam" id="PF03631">
    <property type="entry name" value="Virul_fac_BrkB"/>
    <property type="match status" value="1"/>
</dbReference>